<gene>
    <name evidence="4" type="ORF">AGI3411_02529</name>
</gene>
<evidence type="ECO:0000256" key="2">
    <source>
        <dbReference type="ARBA" id="ARBA00023315"/>
    </source>
</evidence>
<protein>
    <recommendedName>
        <fullName evidence="3">N-acetyltransferase domain-containing protein</fullName>
    </recommendedName>
</protein>
<evidence type="ECO:0000313" key="5">
    <source>
        <dbReference type="Proteomes" id="UP000289184"/>
    </source>
</evidence>
<dbReference type="RefSeq" id="WP_244240339.1">
    <property type="nucleotide sequence ID" value="NZ_UFQB01000009.1"/>
</dbReference>
<dbReference type="Proteomes" id="UP000289184">
    <property type="component" value="Unassembled WGS sequence"/>
</dbReference>
<dbReference type="InterPro" id="IPR050832">
    <property type="entry name" value="Bact_Acetyltransf"/>
</dbReference>
<feature type="domain" description="N-acetyltransferase" evidence="3">
    <location>
        <begin position="3"/>
        <end position="150"/>
    </location>
</feature>
<keyword evidence="1" id="KW-0808">Transferase</keyword>
<dbReference type="Pfam" id="PF00583">
    <property type="entry name" value="Acetyltransf_1"/>
    <property type="match status" value="1"/>
</dbReference>
<accession>A0A446CEW5</accession>
<proteinExistence type="predicted"/>
<dbReference type="InterPro" id="IPR000182">
    <property type="entry name" value="GNAT_dom"/>
</dbReference>
<dbReference type="SUPFAM" id="SSF55729">
    <property type="entry name" value="Acyl-CoA N-acyltransferases (Nat)"/>
    <property type="match status" value="1"/>
</dbReference>
<sequence>MPFDIRPATADDLSAIEQIVERAYAPYILRIGATPGPMLDDYRARVAQGVVSVLETQDGIQAILVLIPEADCLLLDNIAVSPDAQGKGYGSRLLRFAEDEARRLGYASIRLYTQEKMTENISIYRGHGYVETHRAEEIGLKRVFMKKALS</sequence>
<dbReference type="InterPro" id="IPR016181">
    <property type="entry name" value="Acyl_CoA_acyltransferase"/>
</dbReference>
<reference evidence="4 5" key="1">
    <citation type="submission" date="2018-07" db="EMBL/GenBank/DDBJ databases">
        <authorList>
            <person name="Peeters C."/>
        </authorList>
    </citation>
    <scope>NUCLEOTIDE SEQUENCE [LARGE SCALE GENOMIC DNA]</scope>
    <source>
        <strain evidence="4 5">LMG 3411</strain>
    </source>
</reference>
<evidence type="ECO:0000259" key="3">
    <source>
        <dbReference type="PROSITE" id="PS51186"/>
    </source>
</evidence>
<dbReference type="PANTHER" id="PTHR43877">
    <property type="entry name" value="AMINOALKYLPHOSPHONATE N-ACETYLTRANSFERASE-RELATED-RELATED"/>
    <property type="match status" value="1"/>
</dbReference>
<dbReference type="AlphaFoldDB" id="A0A446CEW5"/>
<evidence type="ECO:0000256" key="1">
    <source>
        <dbReference type="ARBA" id="ARBA00022679"/>
    </source>
</evidence>
<dbReference type="GO" id="GO:0016747">
    <property type="term" value="F:acyltransferase activity, transferring groups other than amino-acyl groups"/>
    <property type="evidence" value="ECO:0007669"/>
    <property type="project" value="InterPro"/>
</dbReference>
<organism evidence="4 5">
    <name type="scientific">Achromobacter agilis</name>
    <dbReference type="NCBI Taxonomy" id="1353888"/>
    <lineage>
        <taxon>Bacteria</taxon>
        <taxon>Pseudomonadati</taxon>
        <taxon>Pseudomonadota</taxon>
        <taxon>Betaproteobacteria</taxon>
        <taxon>Burkholderiales</taxon>
        <taxon>Alcaligenaceae</taxon>
        <taxon>Achromobacter</taxon>
    </lineage>
</organism>
<dbReference type="PANTHER" id="PTHR43877:SF2">
    <property type="entry name" value="AMINOALKYLPHOSPHONATE N-ACETYLTRANSFERASE-RELATED"/>
    <property type="match status" value="1"/>
</dbReference>
<name>A0A446CEW5_9BURK</name>
<keyword evidence="5" id="KW-1185">Reference proteome</keyword>
<dbReference type="CDD" id="cd04301">
    <property type="entry name" value="NAT_SF"/>
    <property type="match status" value="1"/>
</dbReference>
<evidence type="ECO:0000313" key="4">
    <source>
        <dbReference type="EMBL" id="SSW66434.1"/>
    </source>
</evidence>
<dbReference type="EMBL" id="UFQB01000009">
    <property type="protein sequence ID" value="SSW66434.1"/>
    <property type="molecule type" value="Genomic_DNA"/>
</dbReference>
<keyword evidence="2" id="KW-0012">Acyltransferase</keyword>
<dbReference type="Gene3D" id="3.40.630.30">
    <property type="match status" value="1"/>
</dbReference>
<dbReference type="PROSITE" id="PS51186">
    <property type="entry name" value="GNAT"/>
    <property type="match status" value="1"/>
</dbReference>